<dbReference type="Proteomes" id="UP000191931">
    <property type="component" value="Unassembled WGS sequence"/>
</dbReference>
<dbReference type="EMBL" id="FWEV01000087">
    <property type="protein sequence ID" value="SLM29355.1"/>
    <property type="molecule type" value="Genomic_DNA"/>
</dbReference>
<organism evidence="4 5">
    <name type="scientific">Desulfamplus magnetovallimortis</name>
    <dbReference type="NCBI Taxonomy" id="1246637"/>
    <lineage>
        <taxon>Bacteria</taxon>
        <taxon>Pseudomonadati</taxon>
        <taxon>Thermodesulfobacteriota</taxon>
        <taxon>Desulfobacteria</taxon>
        <taxon>Desulfobacterales</taxon>
        <taxon>Desulfobacteraceae</taxon>
        <taxon>Desulfamplus</taxon>
    </lineage>
</organism>
<feature type="repeat" description="NHL" evidence="2">
    <location>
        <begin position="406"/>
        <end position="449"/>
    </location>
</feature>
<keyword evidence="4" id="KW-0456">Lyase</keyword>
<dbReference type="Pfam" id="PF01436">
    <property type="entry name" value="NHL"/>
    <property type="match status" value="5"/>
</dbReference>
<evidence type="ECO:0000256" key="3">
    <source>
        <dbReference type="SAM" id="MobiDB-lite"/>
    </source>
</evidence>
<dbReference type="SUPFAM" id="SSF101898">
    <property type="entry name" value="NHL repeat"/>
    <property type="match status" value="2"/>
</dbReference>
<reference evidence="4 5" key="1">
    <citation type="submission" date="2017-03" db="EMBL/GenBank/DDBJ databases">
        <authorList>
            <person name="Afonso C.L."/>
            <person name="Miller P.J."/>
            <person name="Scott M.A."/>
            <person name="Spackman E."/>
            <person name="Goraichik I."/>
            <person name="Dimitrov K.M."/>
            <person name="Suarez D.L."/>
            <person name="Swayne D.E."/>
        </authorList>
    </citation>
    <scope>NUCLEOTIDE SEQUENCE [LARGE SCALE GENOMIC DNA]</scope>
    <source>
        <strain evidence="4">PRJEB14757</strain>
    </source>
</reference>
<name>A0A1W1HAC6_9BACT</name>
<dbReference type="PROSITE" id="PS51125">
    <property type="entry name" value="NHL"/>
    <property type="match status" value="10"/>
</dbReference>
<evidence type="ECO:0000313" key="4">
    <source>
        <dbReference type="EMBL" id="SLM29355.1"/>
    </source>
</evidence>
<dbReference type="STRING" id="1246637.MTBBW1_1770013"/>
<evidence type="ECO:0000256" key="1">
    <source>
        <dbReference type="ARBA" id="ARBA00022737"/>
    </source>
</evidence>
<dbReference type="Pfam" id="PF01650">
    <property type="entry name" value="Peptidase_C13"/>
    <property type="match status" value="1"/>
</dbReference>
<dbReference type="GO" id="GO:0008233">
    <property type="term" value="F:peptidase activity"/>
    <property type="evidence" value="ECO:0007669"/>
    <property type="project" value="InterPro"/>
</dbReference>
<dbReference type="EC" id="4.3.2.5" evidence="4"/>
<evidence type="ECO:0000313" key="5">
    <source>
        <dbReference type="Proteomes" id="UP000191931"/>
    </source>
</evidence>
<dbReference type="PANTHER" id="PTHR24104:SF25">
    <property type="entry name" value="PROTEIN LIN-41"/>
    <property type="match status" value="1"/>
</dbReference>
<keyword evidence="1" id="KW-0677">Repeat</keyword>
<dbReference type="GO" id="GO:0006508">
    <property type="term" value="P:proteolysis"/>
    <property type="evidence" value="ECO:0007669"/>
    <property type="project" value="InterPro"/>
</dbReference>
<dbReference type="PANTHER" id="PTHR24104">
    <property type="entry name" value="E3 UBIQUITIN-PROTEIN LIGASE NHLRC1-RELATED"/>
    <property type="match status" value="1"/>
</dbReference>
<dbReference type="Gene3D" id="2.120.10.30">
    <property type="entry name" value="TolB, C-terminal domain"/>
    <property type="match status" value="4"/>
</dbReference>
<dbReference type="InterPro" id="IPR050952">
    <property type="entry name" value="TRIM-NHL_E3_ligases"/>
</dbReference>
<feature type="repeat" description="NHL" evidence="2">
    <location>
        <begin position="613"/>
        <end position="656"/>
    </location>
</feature>
<feature type="repeat" description="NHL" evidence="2">
    <location>
        <begin position="174"/>
        <end position="198"/>
    </location>
</feature>
<dbReference type="GO" id="GO:0004598">
    <property type="term" value="F:peptidylamidoglycolate lyase activity"/>
    <property type="evidence" value="ECO:0007669"/>
    <property type="project" value="UniProtKB-EC"/>
</dbReference>
<dbReference type="RefSeq" id="WP_186441523.1">
    <property type="nucleotide sequence ID" value="NZ_LT828553.1"/>
</dbReference>
<feature type="repeat" description="NHL" evidence="2">
    <location>
        <begin position="312"/>
        <end position="355"/>
    </location>
</feature>
<dbReference type="InterPro" id="IPR001096">
    <property type="entry name" value="Peptidase_C13"/>
</dbReference>
<dbReference type="InterPro" id="IPR001258">
    <property type="entry name" value="NHL_repeat"/>
</dbReference>
<dbReference type="Pfam" id="PF17170">
    <property type="entry name" value="DUF5128"/>
    <property type="match status" value="1"/>
</dbReference>
<keyword evidence="5" id="KW-1185">Reference proteome</keyword>
<sequence>MKSRLFSNIPEKNDHGFYKKAIFIFMHFSILHFLLFSSFCLFQPSPLFASELYQYQSMFPSLQQPWYFQQPMSVVATGNGNLLVADTGNNRIVKFNPDGQMITTWGKYGHGDGEFDTPSAIAVDSNGNVYVLDCAFEKNRLIKFDQYGNFIFSRDRGESTDQGKFFFSSSHSNIAVSHDNIIYISDTNNNRIQKFTVDGSFLGYIDTLSGNCTSDCQLYFPSRMVFDSSGNLFVLHRNSFGKEKNIVVKLSSSDEYILSFEIESDIDSEVYSDDSSSIANLAGMAIDENDNLYISDATDHRILSYSSEGLYLGTIGSKGSGKGQFNAPYGLCFGKDGKLYVADRDNNRIEKFSREKLFVNSWSSNGTEPGMFNKPSGIAVDIAGNVFIADRKNHRVQKLDANGNVLMIIGEKGEENGKFNSPSNVDVDQTGNIYVADSWNNRIQKFDSQGNFIATWGNIYEHFGEGNGELKAPVGIAADSMDNLYVADFGNARIQKFTSDGLFVSQWGTACHDNGMDDICFYDIEDIAVDSSGNVYVSDSSDEFDNSNTYDHAHRIQKFSPDGELLATIGAYGSDDGQLNYPFGIDVDDNGNIYVADSRNYRIQKFSSSGEFLGTVGEFGAGPGQFMLPYDVATGKDGKLFVVDSFTNTVQVFDTFTYDDSTAPDTAPDASPSASDGSPVIKKKALIVAGGGPYTGNTLWDTTRSCANFAYRTLRHKGFAKKDIYYLCDDDGLDLDGNGIFDDIYAKPGNDIIESIITESALDADEFLIYFVDHGGDLTFSLDGTTNLVAESLDQWLDTYESGSSGKSTLVYDACQSGSFISKMTPDSTGSRTVITSAGQDEYAYFVSAGTISFSEYFWSSIFNGNNLATSFRQASGGITLLDLSQTPELDANGNSISNEDEDYTFCLALDSVFSGKNGQGTANSSSGDIPVIGDADTVTLVDKSGQAIIKASGVFDNDGIERVWATIIPPDYIPSDPDIPVTDLPEIELLPVLTDIDSTSGGSQDRATVYTSGSNQGSGTGYTSGSWQALYNGFTKSGIYRVTIYARDVKGNSAVPVTAAFVTDTESLPKALVVTTDSDNPSRTSIYKSLGDQAENALMVQGFSQDRIYSMHAPSYSDLTSAITSWASDTHDLIIFIVGDGTASGVNLNSSLQSGTQDEGVGENEENYDDDDGNDESQVDGENISPSALKSLLDQYQSLTGGNVNVVIDADFSGQFLKGVADSSEISGNLQRIIVSSTTETGKASFESQGLSSFSSYFWNSVLKGSNLWDAFLSSMNAVSYLSQSLVILGLSNEIQTPLIDDNGNGIGNEDYEGLNAKNQHIGLGIITGADHFATGNIEKSIILDGDISAMLAVDEINTTADVIKVWAVITPPVDSAMMQQNQEISETLSLPIVYLLPAGNGKYQWMYSGFDVAGTYYTDYYLLDSSGTVSFIGRSIISQTVVPESTSFQVVQGGDSLVTAYVDADELVTLNLMTYLEPEIRKNVVHEWLVLATGNLEGNISFYLFSPSGIASVPLSNGIFSDHAFPFDHFRNYTNFATLTLNSIGIASGEFLAYAYAYSLKEDVTDIFDLDVVFHNCVIVFAK</sequence>
<feature type="repeat" description="NHL" evidence="2">
    <location>
        <begin position="566"/>
        <end position="609"/>
    </location>
</feature>
<accession>A0A1W1HAC6</accession>
<dbReference type="GO" id="GO:0008270">
    <property type="term" value="F:zinc ion binding"/>
    <property type="evidence" value="ECO:0007669"/>
    <property type="project" value="UniProtKB-KW"/>
</dbReference>
<proteinExistence type="predicted"/>
<dbReference type="InterPro" id="IPR011042">
    <property type="entry name" value="6-blade_b-propeller_TolB-like"/>
</dbReference>
<feature type="compositionally biased region" description="Polar residues" evidence="3">
    <location>
        <begin position="999"/>
        <end position="1016"/>
    </location>
</feature>
<feature type="compositionally biased region" description="Polar residues" evidence="3">
    <location>
        <begin position="1149"/>
        <end position="1158"/>
    </location>
</feature>
<feature type="region of interest" description="Disordered" evidence="3">
    <location>
        <begin position="999"/>
        <end position="1022"/>
    </location>
</feature>
<evidence type="ECO:0000256" key="2">
    <source>
        <dbReference type="PROSITE-ProRule" id="PRU00504"/>
    </source>
</evidence>
<feature type="repeat" description="NHL" evidence="2">
    <location>
        <begin position="363"/>
        <end position="402"/>
    </location>
</feature>
<gene>
    <name evidence="4" type="ORF">MTBBW1_1770013</name>
</gene>
<dbReference type="Gene3D" id="2.40.10.500">
    <property type="match status" value="2"/>
</dbReference>
<feature type="region of interest" description="Disordered" evidence="3">
    <location>
        <begin position="1149"/>
        <end position="1184"/>
    </location>
</feature>
<feature type="repeat" description="NHL" evidence="2">
    <location>
        <begin position="521"/>
        <end position="562"/>
    </location>
</feature>
<protein>
    <submittedName>
        <fullName evidence="4">Putative Peptidylamidoglycolate lyase</fullName>
        <ecNumber evidence="4">4.3.2.5</ecNumber>
    </submittedName>
</protein>
<feature type="compositionally biased region" description="Acidic residues" evidence="3">
    <location>
        <begin position="1161"/>
        <end position="1180"/>
    </location>
</feature>
<feature type="repeat" description="NHL" evidence="2">
    <location>
        <begin position="106"/>
        <end position="147"/>
    </location>
</feature>
<feature type="repeat" description="NHL" evidence="2">
    <location>
        <begin position="68"/>
        <end position="98"/>
    </location>
</feature>
<feature type="repeat" description="NHL" evidence="2">
    <location>
        <begin position="457"/>
        <end position="500"/>
    </location>
</feature>
<dbReference type="Gene3D" id="3.40.50.1460">
    <property type="match status" value="1"/>
</dbReference>